<keyword evidence="2" id="KW-1185">Reference proteome</keyword>
<sequence length="305" mass="33529">MASFPDGNFTITNNETGRCLRVRLGRSEDVSDYKEGTKYLQTVTAKPWLELGEPDGSIATAWYFRTVIDPLEKVPVNQIASVAVSDLQNIGDYCVWLRVPFLDDATAASKTAYRQLPAVMESREPGRVELMGSKIPAQWTGSQRHWEQWWMRYLIEGEQAPLDSAVHGSRASWKGDRAEFIAALNSFSAHARPELEAAAKASGNEQSRVADATTELRGCGASRGDTSTYRWATDGRYIYGADDTTVPSSRTYWTDLGSQLAGCPRGRPGQSWTIKPWNPPPPPADDGEAIIRTGLFGPIGTLLGL</sequence>
<comment type="caution">
    <text evidence="1">The sequence shown here is derived from an EMBL/GenBank/DDBJ whole genome shotgun (WGS) entry which is preliminary data.</text>
</comment>
<reference evidence="1 2" key="1">
    <citation type="submission" date="2021-03" db="EMBL/GenBank/DDBJ databases">
        <title>Sequencing the genomes of 1000 actinobacteria strains.</title>
        <authorList>
            <person name="Klenk H.-P."/>
        </authorList>
    </citation>
    <scope>NUCLEOTIDE SEQUENCE [LARGE SCALE GENOMIC DNA]</scope>
    <source>
        <strain evidence="1 2">DSM 45516</strain>
    </source>
</reference>
<protein>
    <submittedName>
        <fullName evidence="1">Uncharacterized protein</fullName>
    </submittedName>
</protein>
<organism evidence="1 2">
    <name type="scientific">Nocardia goodfellowii</name>
    <dbReference type="NCBI Taxonomy" id="882446"/>
    <lineage>
        <taxon>Bacteria</taxon>
        <taxon>Bacillati</taxon>
        <taxon>Actinomycetota</taxon>
        <taxon>Actinomycetes</taxon>
        <taxon>Mycobacteriales</taxon>
        <taxon>Nocardiaceae</taxon>
        <taxon>Nocardia</taxon>
    </lineage>
</organism>
<dbReference type="EMBL" id="JAGGMR010000001">
    <property type="protein sequence ID" value="MBP2192952.1"/>
    <property type="molecule type" value="Genomic_DNA"/>
</dbReference>
<dbReference type="RefSeq" id="WP_209896140.1">
    <property type="nucleotide sequence ID" value="NZ_JAGGMR010000001.1"/>
</dbReference>
<gene>
    <name evidence="1" type="ORF">BJ987_005853</name>
</gene>
<dbReference type="Proteomes" id="UP001519325">
    <property type="component" value="Unassembled WGS sequence"/>
</dbReference>
<evidence type="ECO:0000313" key="2">
    <source>
        <dbReference type="Proteomes" id="UP001519325"/>
    </source>
</evidence>
<evidence type="ECO:0000313" key="1">
    <source>
        <dbReference type="EMBL" id="MBP2192952.1"/>
    </source>
</evidence>
<proteinExistence type="predicted"/>
<accession>A0ABS4QML9</accession>
<name>A0ABS4QML9_9NOCA</name>